<dbReference type="GO" id="GO:0003964">
    <property type="term" value="F:RNA-directed DNA polymerase activity"/>
    <property type="evidence" value="ECO:0007669"/>
    <property type="project" value="UniProtKB-KW"/>
</dbReference>
<evidence type="ECO:0000313" key="10">
    <source>
        <dbReference type="Proteomes" id="UP001231859"/>
    </source>
</evidence>
<keyword evidence="5 9" id="KW-0695">RNA-directed DNA polymerase</keyword>
<sequence length="321" mass="36900">MKQCTKTSPQYKQRRIGTLQSLQASLGIPLKELLSLAECADNLYRHVKVLKPDGNTRDTYDALKPLKKVHRKIKTHILDHVVFPPYLTGSIKGCDYKVNAALHAKSRIVINEDIKNFFPSTSAQHVFNIWYTFFGFSKEVAQCLTLLTTRKDQLPQGTITSPFLANLVFWQDEFYLYNNLASNGIIYSRYVDDIAASSKKFLTNQEKTKIIQQIYGMLFKYHYHPKREKHEIATSAKRIEVTKLSVNNKPGLSKKTQSKIRASVHYLEQCFAKGEIISYKKGQYPQVMGQVMHLARFHPGKAATLINRLFNLKKLIKTKNK</sequence>
<gene>
    <name evidence="9" type="ORF">QG404_07440</name>
</gene>
<evidence type="ECO:0000256" key="3">
    <source>
        <dbReference type="ARBA" id="ARBA00022723"/>
    </source>
</evidence>
<keyword evidence="6" id="KW-0051">Antiviral defense</keyword>
<dbReference type="InterPro" id="IPR043502">
    <property type="entry name" value="DNA/RNA_pol_sf"/>
</dbReference>
<protein>
    <submittedName>
        <fullName evidence="9">Reverse transcriptase family protein</fullName>
        <ecNumber evidence="9">2.7.7.49</ecNumber>
    </submittedName>
</protein>
<dbReference type="Proteomes" id="UP001231859">
    <property type="component" value="Chromosome"/>
</dbReference>
<dbReference type="EMBL" id="CP123759">
    <property type="protein sequence ID" value="WGO84687.1"/>
    <property type="molecule type" value="Genomic_DNA"/>
</dbReference>
<proteinExistence type="inferred from homology"/>
<evidence type="ECO:0000256" key="7">
    <source>
        <dbReference type="ARBA" id="ARBA00034120"/>
    </source>
</evidence>
<dbReference type="InterPro" id="IPR000477">
    <property type="entry name" value="RT_dom"/>
</dbReference>
<dbReference type="EC" id="2.7.7.49" evidence="9"/>
<evidence type="ECO:0000256" key="6">
    <source>
        <dbReference type="ARBA" id="ARBA00023118"/>
    </source>
</evidence>
<evidence type="ECO:0000256" key="2">
    <source>
        <dbReference type="ARBA" id="ARBA00022695"/>
    </source>
</evidence>
<organism evidence="9 10">
    <name type="scientific">Arsenophonus apicola</name>
    <dbReference type="NCBI Taxonomy" id="2879119"/>
    <lineage>
        <taxon>Bacteria</taxon>
        <taxon>Pseudomonadati</taxon>
        <taxon>Pseudomonadota</taxon>
        <taxon>Gammaproteobacteria</taxon>
        <taxon>Enterobacterales</taxon>
        <taxon>Morganellaceae</taxon>
        <taxon>Arsenophonus</taxon>
    </lineage>
</organism>
<reference evidence="9 10" key="1">
    <citation type="submission" date="2023-04" db="EMBL/GenBank/DDBJ databases">
        <title>Genome dynamics across the evolutionary transition to endosymbiosis.</title>
        <authorList>
            <person name="Siozios S."/>
            <person name="Nadal-Jimenez P."/>
            <person name="Azagi T."/>
            <person name="Sprong H."/>
            <person name="Frost C.L."/>
            <person name="Parratt S.R."/>
            <person name="Taylor G."/>
            <person name="Brettell L."/>
            <person name="Lew K.C."/>
            <person name="Croft L."/>
            <person name="King K.C."/>
            <person name="Brockhurst M.A."/>
            <person name="Hypsa V."/>
            <person name="Novakova E."/>
            <person name="Darby A.C."/>
            <person name="Hurst G.D.D."/>
        </authorList>
    </citation>
    <scope>NUCLEOTIDE SEQUENCE [LARGE SCALE GENOMIC DNA]</scope>
    <source>
        <strain evidence="10">aApi_AU</strain>
    </source>
</reference>
<feature type="domain" description="Reverse transcriptase" evidence="8">
    <location>
        <begin position="65"/>
        <end position="237"/>
    </location>
</feature>
<keyword evidence="4" id="KW-0460">Magnesium</keyword>
<evidence type="ECO:0000256" key="5">
    <source>
        <dbReference type="ARBA" id="ARBA00022918"/>
    </source>
</evidence>
<dbReference type="SUPFAM" id="SSF56672">
    <property type="entry name" value="DNA/RNA polymerases"/>
    <property type="match status" value="1"/>
</dbReference>
<keyword evidence="1 9" id="KW-0808">Transferase</keyword>
<keyword evidence="10" id="KW-1185">Reference proteome</keyword>
<dbReference type="Pfam" id="PF00078">
    <property type="entry name" value="RVT_1"/>
    <property type="match status" value="1"/>
</dbReference>
<dbReference type="PRINTS" id="PR00866">
    <property type="entry name" value="RNADNAPOLMS"/>
</dbReference>
<evidence type="ECO:0000256" key="4">
    <source>
        <dbReference type="ARBA" id="ARBA00022842"/>
    </source>
</evidence>
<evidence type="ECO:0000256" key="1">
    <source>
        <dbReference type="ARBA" id="ARBA00022679"/>
    </source>
</evidence>
<accession>A0ABY8P5C3</accession>
<dbReference type="InterPro" id="IPR000123">
    <property type="entry name" value="Reverse_transcriptase_msDNA"/>
</dbReference>
<comment type="similarity">
    <text evidence="7">Belongs to the bacterial reverse transcriptase family.</text>
</comment>
<dbReference type="CDD" id="cd03487">
    <property type="entry name" value="RT_Bac_retron_II"/>
    <property type="match status" value="1"/>
</dbReference>
<evidence type="ECO:0000259" key="8">
    <source>
        <dbReference type="Pfam" id="PF00078"/>
    </source>
</evidence>
<keyword evidence="2 9" id="KW-0548">Nucleotidyltransferase</keyword>
<dbReference type="RefSeq" id="WP_280939644.1">
    <property type="nucleotide sequence ID" value="NZ_CP123759.1"/>
</dbReference>
<name>A0ABY8P5C3_9GAMM</name>
<keyword evidence="3" id="KW-0479">Metal-binding</keyword>
<evidence type="ECO:0000313" key="9">
    <source>
        <dbReference type="EMBL" id="WGO84687.1"/>
    </source>
</evidence>